<dbReference type="Pfam" id="PF02156">
    <property type="entry name" value="Glyco_hydro_26"/>
    <property type="match status" value="1"/>
</dbReference>
<dbReference type="PROSITE" id="PS51257">
    <property type="entry name" value="PROKAR_LIPOPROTEIN"/>
    <property type="match status" value="1"/>
</dbReference>
<feature type="region of interest" description="Disordered" evidence="5">
    <location>
        <begin position="40"/>
        <end position="85"/>
    </location>
</feature>
<dbReference type="InterPro" id="IPR017853">
    <property type="entry name" value="GH"/>
</dbReference>
<dbReference type="InterPro" id="IPR000805">
    <property type="entry name" value="Glyco_hydro_26"/>
</dbReference>
<proteinExistence type="inferred from homology"/>
<evidence type="ECO:0000256" key="1">
    <source>
        <dbReference type="ARBA" id="ARBA00007754"/>
    </source>
</evidence>
<feature type="chain" id="PRO_5039125907" evidence="6">
    <location>
        <begin position="33"/>
        <end position="385"/>
    </location>
</feature>
<evidence type="ECO:0000256" key="6">
    <source>
        <dbReference type="SAM" id="SignalP"/>
    </source>
</evidence>
<dbReference type="SUPFAM" id="SSF51445">
    <property type="entry name" value="(Trans)glycosidases"/>
    <property type="match status" value="1"/>
</dbReference>
<dbReference type="EMBL" id="FONG01000002">
    <property type="protein sequence ID" value="SFE31812.1"/>
    <property type="molecule type" value="Genomic_DNA"/>
</dbReference>
<feature type="compositionally biased region" description="Polar residues" evidence="5">
    <location>
        <begin position="69"/>
        <end position="85"/>
    </location>
</feature>
<accession>A0A1I1ZJM0</accession>
<name>A0A1I1ZJM0_9ACTN</name>
<dbReference type="Proteomes" id="UP000199323">
    <property type="component" value="Unassembled WGS sequence"/>
</dbReference>
<protein>
    <submittedName>
        <fullName evidence="8">Glycosyl hydrolase family 26</fullName>
    </submittedName>
</protein>
<evidence type="ECO:0000259" key="7">
    <source>
        <dbReference type="PROSITE" id="PS51764"/>
    </source>
</evidence>
<feature type="active site" description="Nucleophile" evidence="4">
    <location>
        <position position="309"/>
    </location>
</feature>
<gene>
    <name evidence="8" type="ORF">SAMN05216251_102478</name>
</gene>
<dbReference type="STRING" id="380248.SAMN05216251_102478"/>
<dbReference type="OrthoDB" id="9816550at2"/>
<feature type="domain" description="GH26" evidence="7">
    <location>
        <begin position="78"/>
        <end position="365"/>
    </location>
</feature>
<reference evidence="9" key="1">
    <citation type="submission" date="2016-10" db="EMBL/GenBank/DDBJ databases">
        <authorList>
            <person name="Varghese N."/>
            <person name="Submissions S."/>
        </authorList>
    </citation>
    <scope>NUCLEOTIDE SEQUENCE [LARGE SCALE GENOMIC DNA]</scope>
    <source>
        <strain evidence="9">CGMCC 4.3510</strain>
    </source>
</reference>
<evidence type="ECO:0000256" key="3">
    <source>
        <dbReference type="ARBA" id="ARBA00023295"/>
    </source>
</evidence>
<dbReference type="PANTHER" id="PTHR40079:SF4">
    <property type="entry name" value="GH26 DOMAIN-CONTAINING PROTEIN-RELATED"/>
    <property type="match status" value="1"/>
</dbReference>
<comment type="similarity">
    <text evidence="1 4">Belongs to the glycosyl hydrolase 26 family.</text>
</comment>
<dbReference type="PANTHER" id="PTHR40079">
    <property type="entry name" value="MANNAN ENDO-1,4-BETA-MANNOSIDASE E-RELATED"/>
    <property type="match status" value="1"/>
</dbReference>
<evidence type="ECO:0000256" key="5">
    <source>
        <dbReference type="SAM" id="MobiDB-lite"/>
    </source>
</evidence>
<organism evidence="8 9">
    <name type="scientific">Actinacidiphila alni</name>
    <dbReference type="NCBI Taxonomy" id="380248"/>
    <lineage>
        <taxon>Bacteria</taxon>
        <taxon>Bacillati</taxon>
        <taxon>Actinomycetota</taxon>
        <taxon>Actinomycetes</taxon>
        <taxon>Kitasatosporales</taxon>
        <taxon>Streptomycetaceae</taxon>
        <taxon>Actinacidiphila</taxon>
    </lineage>
</organism>
<dbReference type="GO" id="GO:0016985">
    <property type="term" value="F:mannan endo-1,4-beta-mannosidase activity"/>
    <property type="evidence" value="ECO:0007669"/>
    <property type="project" value="InterPro"/>
</dbReference>
<feature type="signal peptide" evidence="6">
    <location>
        <begin position="1"/>
        <end position="32"/>
    </location>
</feature>
<keyword evidence="6" id="KW-0732">Signal</keyword>
<dbReference type="RefSeq" id="WP_093712120.1">
    <property type="nucleotide sequence ID" value="NZ_FONG01000002.1"/>
</dbReference>
<keyword evidence="9" id="KW-1185">Reference proteome</keyword>
<evidence type="ECO:0000313" key="8">
    <source>
        <dbReference type="EMBL" id="SFE31812.1"/>
    </source>
</evidence>
<sequence length="385" mass="41324">MNVLTRRMRRTSVLGCALVGALLLGLVGCSTDGGGGTTIAGDAAPVSGGPPSTAHRDPAPPGTAGDSPGDSSAVPSSPGTPTRTKTLTKAEYLHPDGDYFGLATFHGPNRATTASAAAAAGEQPRILEYYQDWDQPFSADHAELAYQQGALPLITWEPYGDSRAADQPKYALQRIASGTYDAYIIRYAQKVKSIGQPVALRFAHEMNGAWYPWSESNSGNSSGDYVKAWRHVHDLFQIVGATEVIWVWSPNVLRGTGGVALGPLYPGDAYVDWIGIDGYGFGEKTATEVLQPTLDAITAFSHKPVLISETGSAPGPRQAGWTADLFRWIKRTPNVIGFVWFQYSKDEGGRYDYRFDISPATKAAFRKGLGSLTLRPWPVTSEGSH</sequence>
<feature type="active site" description="Proton donor" evidence="4">
    <location>
        <position position="205"/>
    </location>
</feature>
<dbReference type="GO" id="GO:0006080">
    <property type="term" value="P:substituted mannan metabolic process"/>
    <property type="evidence" value="ECO:0007669"/>
    <property type="project" value="InterPro"/>
</dbReference>
<evidence type="ECO:0000313" key="9">
    <source>
        <dbReference type="Proteomes" id="UP000199323"/>
    </source>
</evidence>
<keyword evidence="2 4" id="KW-0378">Hydrolase</keyword>
<dbReference type="Gene3D" id="3.20.20.80">
    <property type="entry name" value="Glycosidases"/>
    <property type="match status" value="1"/>
</dbReference>
<dbReference type="PROSITE" id="PS51764">
    <property type="entry name" value="GH26"/>
    <property type="match status" value="1"/>
</dbReference>
<dbReference type="InterPro" id="IPR022790">
    <property type="entry name" value="GH26_dom"/>
</dbReference>
<evidence type="ECO:0000256" key="2">
    <source>
        <dbReference type="ARBA" id="ARBA00022801"/>
    </source>
</evidence>
<keyword evidence="3 4" id="KW-0326">Glycosidase</keyword>
<evidence type="ECO:0000256" key="4">
    <source>
        <dbReference type="PROSITE-ProRule" id="PRU01100"/>
    </source>
</evidence>
<dbReference type="AlphaFoldDB" id="A0A1I1ZJM0"/>